<feature type="region of interest" description="Disordered" evidence="1">
    <location>
        <begin position="128"/>
        <end position="147"/>
    </location>
</feature>
<evidence type="ECO:0000313" key="3">
    <source>
        <dbReference type="Proteomes" id="UP001172155"/>
    </source>
</evidence>
<accession>A0AA40KAD2</accession>
<gene>
    <name evidence="2" type="ORF">B0T18DRAFT_456976</name>
</gene>
<dbReference type="Proteomes" id="UP001172155">
    <property type="component" value="Unassembled WGS sequence"/>
</dbReference>
<protein>
    <submittedName>
        <fullName evidence="2">Uncharacterized protein</fullName>
    </submittedName>
</protein>
<feature type="region of interest" description="Disordered" evidence="1">
    <location>
        <begin position="35"/>
        <end position="54"/>
    </location>
</feature>
<keyword evidence="3" id="KW-1185">Reference proteome</keyword>
<name>A0AA40KAD2_9PEZI</name>
<evidence type="ECO:0000313" key="2">
    <source>
        <dbReference type="EMBL" id="KAK0751322.1"/>
    </source>
</evidence>
<feature type="region of interest" description="Disordered" evidence="1">
    <location>
        <begin position="345"/>
        <end position="390"/>
    </location>
</feature>
<feature type="compositionally biased region" description="Low complexity" evidence="1">
    <location>
        <begin position="377"/>
        <end position="390"/>
    </location>
</feature>
<feature type="compositionally biased region" description="Low complexity" evidence="1">
    <location>
        <begin position="346"/>
        <end position="368"/>
    </location>
</feature>
<comment type="caution">
    <text evidence="2">The sequence shown here is derived from an EMBL/GenBank/DDBJ whole genome shotgun (WGS) entry which is preliminary data.</text>
</comment>
<proteinExistence type="predicted"/>
<organism evidence="2 3">
    <name type="scientific">Schizothecium vesticola</name>
    <dbReference type="NCBI Taxonomy" id="314040"/>
    <lineage>
        <taxon>Eukaryota</taxon>
        <taxon>Fungi</taxon>
        <taxon>Dikarya</taxon>
        <taxon>Ascomycota</taxon>
        <taxon>Pezizomycotina</taxon>
        <taxon>Sordariomycetes</taxon>
        <taxon>Sordariomycetidae</taxon>
        <taxon>Sordariales</taxon>
        <taxon>Schizotheciaceae</taxon>
        <taxon>Schizothecium</taxon>
    </lineage>
</organism>
<dbReference type="EMBL" id="JAUKUD010000002">
    <property type="protein sequence ID" value="KAK0751322.1"/>
    <property type="molecule type" value="Genomic_DNA"/>
</dbReference>
<evidence type="ECO:0000256" key="1">
    <source>
        <dbReference type="SAM" id="MobiDB-lite"/>
    </source>
</evidence>
<dbReference type="AlphaFoldDB" id="A0AA40KAD2"/>
<sequence length="489" mass="52539">MITFQPSSLQSAGSLPLVLVRRVAGPKPTTAAFVASSRTSVTSNTASPSPLPPPLAPFPTPPLNTLRLFTLHPFLPPFLKRLRAGSFIRSPDSFLFIRHQLCSLHLPKAHATMETESLVLDWVEEHAPLTPPQSDKGDQDNGTLPNGVQDNLAMIQDMATQAFVLKLEGVQDIVLSSYHRIFSDGFLEGWKYATAMSTRTITADTIAPFIASTPSDMAAKFLVSSPIQSATIIPDMTSTPINTTIVDLEAGHTPFDTTISTIAAEQTPIEKFDNTIDSTDTLINTDTLIDLTPPDNHRPYPFLPSPHTNPQRPYIPTIPLYGIPPPCDIIPIFPSLSPTPTPPYPNLLLPASFDTPSSSSNMPSSSSATPPPPPPSACLLTSSHPTTSLSHAPAPLPSLLLGPISPASLLDWATTTPEEPHAYFAEKLGGGSGGDRIIHSSEYLDEVDTGARYIRLTFWEAGAAERAAEVFRGGYSCGGGVVWGWVWRG</sequence>
<reference evidence="2" key="1">
    <citation type="submission" date="2023-06" db="EMBL/GenBank/DDBJ databases">
        <title>Genome-scale phylogeny and comparative genomics of the fungal order Sordariales.</title>
        <authorList>
            <consortium name="Lawrence Berkeley National Laboratory"/>
            <person name="Hensen N."/>
            <person name="Bonometti L."/>
            <person name="Westerberg I."/>
            <person name="Brannstrom I.O."/>
            <person name="Guillou S."/>
            <person name="Cros-Aarteil S."/>
            <person name="Calhoun S."/>
            <person name="Haridas S."/>
            <person name="Kuo A."/>
            <person name="Mondo S."/>
            <person name="Pangilinan J."/>
            <person name="Riley R."/>
            <person name="LaButti K."/>
            <person name="Andreopoulos B."/>
            <person name="Lipzen A."/>
            <person name="Chen C."/>
            <person name="Yanf M."/>
            <person name="Daum C."/>
            <person name="Ng V."/>
            <person name="Clum A."/>
            <person name="Steindorff A."/>
            <person name="Ohm R."/>
            <person name="Martin F."/>
            <person name="Silar P."/>
            <person name="Natvig D."/>
            <person name="Lalanne C."/>
            <person name="Gautier V."/>
            <person name="Ament-velasquez S.L."/>
            <person name="Kruys A."/>
            <person name="Hutchinson M.I."/>
            <person name="Powell A.J."/>
            <person name="Barry K."/>
            <person name="Miller A.N."/>
            <person name="Grigoriev I.V."/>
            <person name="Debuchy R."/>
            <person name="Gladieux P."/>
            <person name="Thoren M.H."/>
            <person name="Johannesson H."/>
        </authorList>
    </citation>
    <scope>NUCLEOTIDE SEQUENCE</scope>
    <source>
        <strain evidence="2">SMH3187-1</strain>
    </source>
</reference>